<accession>A0AAD4JHT3</accession>
<organism evidence="2 3">
    <name type="scientific">Perilla frutescens var. hirtella</name>
    <name type="common">Perilla citriodora</name>
    <name type="synonym">Perilla setoyensis</name>
    <dbReference type="NCBI Taxonomy" id="608512"/>
    <lineage>
        <taxon>Eukaryota</taxon>
        <taxon>Viridiplantae</taxon>
        <taxon>Streptophyta</taxon>
        <taxon>Embryophyta</taxon>
        <taxon>Tracheophyta</taxon>
        <taxon>Spermatophyta</taxon>
        <taxon>Magnoliopsida</taxon>
        <taxon>eudicotyledons</taxon>
        <taxon>Gunneridae</taxon>
        <taxon>Pentapetalae</taxon>
        <taxon>asterids</taxon>
        <taxon>lamiids</taxon>
        <taxon>Lamiales</taxon>
        <taxon>Lamiaceae</taxon>
        <taxon>Nepetoideae</taxon>
        <taxon>Elsholtzieae</taxon>
        <taxon>Perilla</taxon>
    </lineage>
</organism>
<dbReference type="AlphaFoldDB" id="A0AAD4JHT3"/>
<evidence type="ECO:0000313" key="2">
    <source>
        <dbReference type="EMBL" id="KAH6834047.1"/>
    </source>
</evidence>
<keyword evidence="1" id="KW-0472">Membrane</keyword>
<feature type="transmembrane region" description="Helical" evidence="1">
    <location>
        <begin position="60"/>
        <end position="90"/>
    </location>
</feature>
<dbReference type="Proteomes" id="UP001190926">
    <property type="component" value="Unassembled WGS sequence"/>
</dbReference>
<dbReference type="PANTHER" id="PTHR36322:SF3">
    <property type="entry name" value="TRANSMEMBRANE PROTEIN"/>
    <property type="match status" value="1"/>
</dbReference>
<protein>
    <submittedName>
        <fullName evidence="2">Transmembrane protein</fullName>
    </submittedName>
</protein>
<dbReference type="EMBL" id="SDAM02000053">
    <property type="protein sequence ID" value="KAH6834047.1"/>
    <property type="molecule type" value="Genomic_DNA"/>
</dbReference>
<proteinExistence type="predicted"/>
<keyword evidence="1" id="KW-1133">Transmembrane helix</keyword>
<evidence type="ECO:0000313" key="3">
    <source>
        <dbReference type="Proteomes" id="UP001190926"/>
    </source>
</evidence>
<name>A0AAD4JHT3_PERFH</name>
<reference evidence="2 3" key="1">
    <citation type="journal article" date="2021" name="Nat. Commun.">
        <title>Incipient diploidization of the medicinal plant Perilla within 10,000 years.</title>
        <authorList>
            <person name="Zhang Y."/>
            <person name="Shen Q."/>
            <person name="Leng L."/>
            <person name="Zhang D."/>
            <person name="Chen S."/>
            <person name="Shi Y."/>
            <person name="Ning Z."/>
            <person name="Chen S."/>
        </authorList>
    </citation>
    <scope>NUCLEOTIDE SEQUENCE [LARGE SCALE GENOMIC DNA]</scope>
    <source>
        <strain evidence="3">cv. PC099</strain>
    </source>
</reference>
<keyword evidence="3" id="KW-1185">Reference proteome</keyword>
<dbReference type="PANTHER" id="PTHR36322">
    <property type="entry name" value="TRANSMEMBRANE PROTEIN"/>
    <property type="match status" value="1"/>
</dbReference>
<sequence>MWDWHSWCCSLPTTRQKQPNQSPLLTAPPQNDAVRPNCISFSAAAARMLTSWLNRRRRRYLFLIICSPFLIPLLCATCPIICAVELCFLVSRRRRKAAAEVGGGRRRSGGGGGEVGLLQRYLEDQLALVAGPPCGCGDDDGSFGEEEGVDVECFDSARPLLQ</sequence>
<keyword evidence="1 2" id="KW-0812">Transmembrane</keyword>
<evidence type="ECO:0000256" key="1">
    <source>
        <dbReference type="SAM" id="Phobius"/>
    </source>
</evidence>
<comment type="caution">
    <text evidence="2">The sequence shown here is derived from an EMBL/GenBank/DDBJ whole genome shotgun (WGS) entry which is preliminary data.</text>
</comment>
<gene>
    <name evidence="2" type="ORF">C2S53_004849</name>
</gene>